<dbReference type="SUPFAM" id="SSF48208">
    <property type="entry name" value="Six-hairpin glycosidases"/>
    <property type="match status" value="1"/>
</dbReference>
<dbReference type="Gene3D" id="1.20.1610.10">
    <property type="entry name" value="alpha-1,2-mannosidases domains"/>
    <property type="match status" value="1"/>
</dbReference>
<dbReference type="Proteomes" id="UP000245535">
    <property type="component" value="Unassembled WGS sequence"/>
</dbReference>
<dbReference type="Gene3D" id="1.20.1050.60">
    <property type="entry name" value="alpha-1,2-mannosidase"/>
    <property type="match status" value="1"/>
</dbReference>
<dbReference type="SUPFAM" id="SSF49785">
    <property type="entry name" value="Galactose-binding domain-like"/>
    <property type="match status" value="1"/>
</dbReference>
<dbReference type="RefSeq" id="WP_109618906.1">
    <property type="nucleotide sequence ID" value="NZ_QGDO01000003.1"/>
</dbReference>
<dbReference type="AlphaFoldDB" id="A0A315ZA79"/>
<comment type="caution">
    <text evidence="8">The sequence shown here is derived from an EMBL/GenBank/DDBJ whole genome shotgun (WGS) entry which is preliminary data.</text>
</comment>
<dbReference type="Pfam" id="PF13290">
    <property type="entry name" value="CHB_HEX_C_1"/>
    <property type="match status" value="1"/>
</dbReference>
<dbReference type="InterPro" id="IPR041371">
    <property type="entry name" value="GH92_N"/>
</dbReference>
<dbReference type="InterPro" id="IPR050883">
    <property type="entry name" value="PNGase"/>
</dbReference>
<evidence type="ECO:0000259" key="7">
    <source>
        <dbReference type="Pfam" id="PF17678"/>
    </source>
</evidence>
<dbReference type="PROSITE" id="PS51257">
    <property type="entry name" value="PROKAR_LIPOPROTEIN"/>
    <property type="match status" value="1"/>
</dbReference>
<dbReference type="GO" id="GO:0005829">
    <property type="term" value="C:cytosol"/>
    <property type="evidence" value="ECO:0007669"/>
    <property type="project" value="TreeGrafter"/>
</dbReference>
<dbReference type="InterPro" id="IPR014718">
    <property type="entry name" value="GH-type_carb-bd"/>
</dbReference>
<protein>
    <submittedName>
        <fullName evidence="8">Putative alpha-1,2-mannosidase</fullName>
    </submittedName>
</protein>
<feature type="chain" id="PRO_5016431074" evidence="4">
    <location>
        <begin position="24"/>
        <end position="1014"/>
    </location>
</feature>
<evidence type="ECO:0000256" key="4">
    <source>
        <dbReference type="SAM" id="SignalP"/>
    </source>
</evidence>
<dbReference type="InterPro" id="IPR005887">
    <property type="entry name" value="GH92_a_mannosidase_put"/>
</dbReference>
<reference evidence="8 9" key="1">
    <citation type="submission" date="2018-03" db="EMBL/GenBank/DDBJ databases">
        <title>Genomic Encyclopedia of Archaeal and Bacterial Type Strains, Phase II (KMG-II): from individual species to whole genera.</title>
        <authorList>
            <person name="Goeker M."/>
        </authorList>
    </citation>
    <scope>NUCLEOTIDE SEQUENCE [LARGE SCALE GENOMIC DNA]</scope>
    <source>
        <strain evidence="8 9">DSM 28229</strain>
    </source>
</reference>
<dbReference type="InterPro" id="IPR008928">
    <property type="entry name" value="6-hairpin_glycosidase_sf"/>
</dbReference>
<dbReference type="NCBIfam" id="TIGR01180">
    <property type="entry name" value="aman2_put"/>
    <property type="match status" value="1"/>
</dbReference>
<dbReference type="InterPro" id="IPR012939">
    <property type="entry name" value="Glyco_hydro_92"/>
</dbReference>
<dbReference type="Gene3D" id="3.30.2080.10">
    <property type="entry name" value="GH92 mannosidase domain"/>
    <property type="match status" value="1"/>
</dbReference>
<evidence type="ECO:0000313" key="8">
    <source>
        <dbReference type="EMBL" id="PWJ42182.1"/>
    </source>
</evidence>
<dbReference type="Gene3D" id="2.60.120.260">
    <property type="entry name" value="Galactose-binding domain-like"/>
    <property type="match status" value="1"/>
</dbReference>
<dbReference type="Pfam" id="PF17678">
    <property type="entry name" value="Glyco_hydro_92N"/>
    <property type="match status" value="1"/>
</dbReference>
<evidence type="ECO:0000256" key="2">
    <source>
        <dbReference type="ARBA" id="ARBA00011245"/>
    </source>
</evidence>
<dbReference type="InterPro" id="IPR008979">
    <property type="entry name" value="Galactose-bd-like_sf"/>
</dbReference>
<dbReference type="GO" id="GO:0005975">
    <property type="term" value="P:carbohydrate metabolic process"/>
    <property type="evidence" value="ECO:0007669"/>
    <property type="project" value="InterPro"/>
</dbReference>
<dbReference type="PANTHER" id="PTHR12143">
    <property type="entry name" value="PEPTIDE N-GLYCANASE PNGASE -RELATED"/>
    <property type="match status" value="1"/>
</dbReference>
<dbReference type="GO" id="GO:0030246">
    <property type="term" value="F:carbohydrate binding"/>
    <property type="evidence" value="ECO:0007669"/>
    <property type="project" value="InterPro"/>
</dbReference>
<dbReference type="PANTHER" id="PTHR12143:SF39">
    <property type="entry name" value="SECRETED PROTEIN"/>
    <property type="match status" value="1"/>
</dbReference>
<comment type="cofactor">
    <cofactor evidence="1">
        <name>Ca(2+)</name>
        <dbReference type="ChEBI" id="CHEBI:29108"/>
    </cofactor>
</comment>
<evidence type="ECO:0000259" key="6">
    <source>
        <dbReference type="Pfam" id="PF13290"/>
    </source>
</evidence>
<dbReference type="FunFam" id="1.20.1050.60:FF:000001">
    <property type="entry name" value="Putative alpha-1,2-mannosidase"/>
    <property type="match status" value="1"/>
</dbReference>
<dbReference type="Gene3D" id="2.70.98.10">
    <property type="match status" value="1"/>
</dbReference>
<name>A0A315ZA79_SEDFL</name>
<feature type="domain" description="GH29D-like beta-sandwich" evidence="6">
    <location>
        <begin position="785"/>
        <end position="844"/>
    </location>
</feature>
<evidence type="ECO:0000256" key="1">
    <source>
        <dbReference type="ARBA" id="ARBA00001913"/>
    </source>
</evidence>
<sequence>MKLNIPILSVLIMLVGCSSQIKTTTNTSTSLKYTQFVDPFIGTDGHGHTFPGATVPFGMVQLSPDTGIEGWDWCSGYHASDSSVMGFSHTHLSGTGGGDYGDILLMPTVGEIKTEPGTKANPDEGYRSRFDKAEEKASAGYYSVNLKDYGIQAELTSTTRVGVHRYTFPKSDDAHIILDLKHGISDSPRDTWFEVTSENEIVGLRKSSGWARDQYVYFVAQFSKPFASVAGDREGELLENVKKLEGEKGVKAVLNFNTEENEPIVVKVAISAVSVDGARKNLNAEVTDFDFDRVQKEAERTWNTMLSKIETEGGSKEQNTVFYTALYHSMIAPNVYMDVDHQYRGMDQKIHTATGFTNHTLFSLWDTFRSTHPLFTLVAPEQNNDFIKSMIAKYEQYGQLPIWELSANETGTMIGFHSVPVIVDAFLKGQTNFDPEIAYEAIVAAAEDEDRGLYWFNKEGFIPREKESNSVSKQVEYAYDMWCVAQMAKALGKTEDFEKYSKRATYYKNLFDAETGFIRSKDMYGVWAKDFDPMAISLLGAGDYTEGNAWHYNFFAPQDVNGLMALHGGDEKFAKLIDEMFLQEAVNDNHMAHDVTGLIGQYAQGNEPSHHVIYLYNFAGQPWKTQERIRQVMNEMYTAERDGLSGNEDCGQMSAWYVYSAMGFYPVNPANGEYIIGSPIFPKVTIHMDNGNDFVIEAPKTSDEAIYIQSAKLNGENHPMTMITHEQIEKGGILSFDMATAKSDWGTALEARPTSFAILPSEADQITDDEPYIFRPYVTNESLIFNAETTVELKNVIDGVEIFYTLDGSTPTTNSTTYTNPFEVTSSTLVKAIAVDTDGNTSAVADFDFKNAYYNTGDTFPSLSINYKKHPSYYSGTNGLIDGVYASDNLRDGKWDGISGQNFEAIVDLGDAKSVSNISIGFLENTGSWVFLPKEVIFSVSEDGENFTEVGRTGTDMPNNHPRINVRRFAQATAEGTNARYIKVEAVPYMKLPAWHPGAGNNTWMFTDEIVIEE</sequence>
<dbReference type="GO" id="GO:0000224">
    <property type="term" value="F:peptide-N4-(N-acetyl-beta-glucosaminyl)asparagine amidase activity"/>
    <property type="evidence" value="ECO:0007669"/>
    <property type="project" value="TreeGrafter"/>
</dbReference>
<dbReference type="EMBL" id="QGDO01000003">
    <property type="protein sequence ID" value="PWJ42182.1"/>
    <property type="molecule type" value="Genomic_DNA"/>
</dbReference>
<keyword evidence="4" id="KW-0732">Signal</keyword>
<dbReference type="OrthoDB" id="9804511at2"/>
<keyword evidence="3" id="KW-0106">Calcium</keyword>
<evidence type="ECO:0000313" key="9">
    <source>
        <dbReference type="Proteomes" id="UP000245535"/>
    </source>
</evidence>
<accession>A0A315ZA79</accession>
<evidence type="ECO:0000259" key="5">
    <source>
        <dbReference type="Pfam" id="PF07971"/>
    </source>
</evidence>
<gene>
    <name evidence="8" type="ORF">BC781_103433</name>
</gene>
<evidence type="ECO:0000256" key="3">
    <source>
        <dbReference type="ARBA" id="ARBA00022837"/>
    </source>
</evidence>
<feature type="domain" description="Glycosyl hydrolase family 92 N-terminal" evidence="7">
    <location>
        <begin position="36"/>
        <end position="271"/>
    </location>
</feature>
<dbReference type="GO" id="GO:0006516">
    <property type="term" value="P:glycoprotein catabolic process"/>
    <property type="evidence" value="ECO:0007669"/>
    <property type="project" value="TreeGrafter"/>
</dbReference>
<dbReference type="InterPro" id="IPR059177">
    <property type="entry name" value="GH29D-like_dom"/>
</dbReference>
<comment type="subunit">
    <text evidence="2">Monomer.</text>
</comment>
<proteinExistence type="predicted"/>
<dbReference type="FunFam" id="3.30.2080.10:FF:000001">
    <property type="entry name" value="Alpha-1,2-mannosidase subfamily"/>
    <property type="match status" value="1"/>
</dbReference>
<dbReference type="Pfam" id="PF07971">
    <property type="entry name" value="Glyco_hydro_92"/>
    <property type="match status" value="1"/>
</dbReference>
<organism evidence="8 9">
    <name type="scientific">Sediminitomix flava</name>
    <dbReference type="NCBI Taxonomy" id="379075"/>
    <lineage>
        <taxon>Bacteria</taxon>
        <taxon>Pseudomonadati</taxon>
        <taxon>Bacteroidota</taxon>
        <taxon>Cytophagia</taxon>
        <taxon>Cytophagales</taxon>
        <taxon>Flammeovirgaceae</taxon>
        <taxon>Sediminitomix</taxon>
    </lineage>
</organism>
<feature type="signal peptide" evidence="4">
    <location>
        <begin position="1"/>
        <end position="23"/>
    </location>
</feature>
<feature type="domain" description="Glycosyl hydrolase family 92" evidence="5">
    <location>
        <begin position="277"/>
        <end position="739"/>
    </location>
</feature>
<keyword evidence="9" id="KW-1185">Reference proteome</keyword>